<accession>A0A081BXT0</accession>
<dbReference type="InterPro" id="IPR050857">
    <property type="entry name" value="D-2-hydroxyacid_DH"/>
</dbReference>
<dbReference type="SUPFAM" id="SSF51735">
    <property type="entry name" value="NAD(P)-binding Rossmann-fold domains"/>
    <property type="match status" value="1"/>
</dbReference>
<protein>
    <submittedName>
        <fullName evidence="8">D-isomer specific 2-hydroxyacid dehydrogenase, NAD-binding protein</fullName>
    </submittedName>
</protein>
<keyword evidence="4" id="KW-0520">NAD</keyword>
<gene>
    <name evidence="8" type="ORF">U27_04100</name>
</gene>
<sequence>MKKILVTPRSLTRDGHPALEKLKAAGYDIIFSTPGEQPNEEELLRLLPGCVGMLAGVEPVSARVLEAAQGLQAISRNGVGIDSIDAETAERLNIKILKAVGANARGVAELAIGFMFALTRAIPASDAGIKAGAWKRKKGIELYGRTLGIVGCGKIGKYVAEMAVGLGMQVIAYDMYPDASFAPSPNFRFGSFDEVLRESDLISLHCPSPEDGKPLIGNDALARMKKGVYLINTARATLIDEQAILEALNSGQLAGFATDVYRKEPPEANPLFSHERVITTPHVGGFTEESVDNATTMAVDNLLQALNE</sequence>
<dbReference type="EMBL" id="DF820465">
    <property type="protein sequence ID" value="GAK57135.1"/>
    <property type="molecule type" value="Genomic_DNA"/>
</dbReference>
<dbReference type="HOGENOM" id="CLU_019796_1_3_0"/>
<dbReference type="InterPro" id="IPR006140">
    <property type="entry name" value="D-isomer_DH_NAD-bd"/>
</dbReference>
<dbReference type="PANTHER" id="PTHR42789:SF1">
    <property type="entry name" value="D-ISOMER SPECIFIC 2-HYDROXYACID DEHYDROGENASE FAMILY PROTEIN (AFU_ORTHOLOGUE AFUA_6G10090)"/>
    <property type="match status" value="1"/>
</dbReference>
<feature type="domain" description="D-isomer specific 2-hydroxyacid dehydrogenase NAD-binding" evidence="7">
    <location>
        <begin position="112"/>
        <end position="284"/>
    </location>
</feature>
<keyword evidence="3 5" id="KW-0560">Oxidoreductase</keyword>
<dbReference type="SUPFAM" id="SSF52283">
    <property type="entry name" value="Formate/glycerate dehydrogenase catalytic domain-like"/>
    <property type="match status" value="1"/>
</dbReference>
<evidence type="ECO:0000313" key="9">
    <source>
        <dbReference type="Proteomes" id="UP000030661"/>
    </source>
</evidence>
<dbReference type="CDD" id="cd12172">
    <property type="entry name" value="PGDH_like_2"/>
    <property type="match status" value="1"/>
</dbReference>
<dbReference type="GO" id="GO:0006564">
    <property type="term" value="P:L-serine biosynthetic process"/>
    <property type="evidence" value="ECO:0007669"/>
    <property type="project" value="UniProtKB-ARBA"/>
</dbReference>
<dbReference type="Pfam" id="PF02826">
    <property type="entry name" value="2-Hacid_dh_C"/>
    <property type="match status" value="1"/>
</dbReference>
<reference evidence="8" key="1">
    <citation type="journal article" date="2015" name="PeerJ">
        <title>First genomic representation of candidate bacterial phylum KSB3 points to enhanced environmental sensing as a trigger of wastewater bulking.</title>
        <authorList>
            <person name="Sekiguchi Y."/>
            <person name="Ohashi A."/>
            <person name="Parks D.H."/>
            <person name="Yamauchi T."/>
            <person name="Tyson G.W."/>
            <person name="Hugenholtz P."/>
        </authorList>
    </citation>
    <scope>NUCLEOTIDE SEQUENCE [LARGE SCALE GENOMIC DNA]</scope>
</reference>
<dbReference type="GO" id="GO:0004617">
    <property type="term" value="F:phosphoglycerate dehydrogenase activity"/>
    <property type="evidence" value="ECO:0007669"/>
    <property type="project" value="UniProtKB-ARBA"/>
</dbReference>
<proteinExistence type="inferred from homology"/>
<evidence type="ECO:0000313" key="8">
    <source>
        <dbReference type="EMBL" id="GAK57135.1"/>
    </source>
</evidence>
<keyword evidence="2" id="KW-0028">Amino-acid biosynthesis</keyword>
<keyword evidence="9" id="KW-1185">Reference proteome</keyword>
<evidence type="ECO:0000256" key="1">
    <source>
        <dbReference type="ARBA" id="ARBA00005854"/>
    </source>
</evidence>
<dbReference type="Proteomes" id="UP000030661">
    <property type="component" value="Unassembled WGS sequence"/>
</dbReference>
<evidence type="ECO:0000259" key="6">
    <source>
        <dbReference type="Pfam" id="PF00389"/>
    </source>
</evidence>
<dbReference type="InterPro" id="IPR029752">
    <property type="entry name" value="D-isomer_DH_CS1"/>
</dbReference>
<dbReference type="PROSITE" id="PS00065">
    <property type="entry name" value="D_2_HYDROXYACID_DH_1"/>
    <property type="match status" value="1"/>
</dbReference>
<dbReference type="InterPro" id="IPR006139">
    <property type="entry name" value="D-isomer_2_OHA_DH_cat_dom"/>
</dbReference>
<dbReference type="eggNOG" id="COG0111">
    <property type="taxonomic scope" value="Bacteria"/>
</dbReference>
<comment type="similarity">
    <text evidence="1 5">Belongs to the D-isomer specific 2-hydroxyacid dehydrogenase family.</text>
</comment>
<dbReference type="FunFam" id="3.40.50.720:FF:000041">
    <property type="entry name" value="D-3-phosphoglycerate dehydrogenase"/>
    <property type="match status" value="1"/>
</dbReference>
<evidence type="ECO:0000256" key="5">
    <source>
        <dbReference type="RuleBase" id="RU003719"/>
    </source>
</evidence>
<evidence type="ECO:0000256" key="4">
    <source>
        <dbReference type="ARBA" id="ARBA00023027"/>
    </source>
</evidence>
<name>A0A081BXT0_VECG1</name>
<dbReference type="STRING" id="1499967.U27_04100"/>
<dbReference type="GO" id="GO:0047545">
    <property type="term" value="F:(S)-2-hydroxyglutarate dehydrogenase activity"/>
    <property type="evidence" value="ECO:0007669"/>
    <property type="project" value="UniProtKB-ARBA"/>
</dbReference>
<dbReference type="AlphaFoldDB" id="A0A081BXT0"/>
<evidence type="ECO:0000259" key="7">
    <source>
        <dbReference type="Pfam" id="PF02826"/>
    </source>
</evidence>
<dbReference type="PANTHER" id="PTHR42789">
    <property type="entry name" value="D-ISOMER SPECIFIC 2-HYDROXYACID DEHYDROGENASE FAMILY PROTEIN (AFU_ORTHOLOGUE AFUA_6G10090)"/>
    <property type="match status" value="1"/>
</dbReference>
<dbReference type="GO" id="GO:0051287">
    <property type="term" value="F:NAD binding"/>
    <property type="evidence" value="ECO:0007669"/>
    <property type="project" value="InterPro"/>
</dbReference>
<evidence type="ECO:0000256" key="3">
    <source>
        <dbReference type="ARBA" id="ARBA00023002"/>
    </source>
</evidence>
<dbReference type="InterPro" id="IPR036291">
    <property type="entry name" value="NAD(P)-bd_dom_sf"/>
</dbReference>
<dbReference type="Gene3D" id="3.40.50.720">
    <property type="entry name" value="NAD(P)-binding Rossmann-like Domain"/>
    <property type="match status" value="2"/>
</dbReference>
<organism evidence="8">
    <name type="scientific">Vecturithrix granuli</name>
    <dbReference type="NCBI Taxonomy" id="1499967"/>
    <lineage>
        <taxon>Bacteria</taxon>
        <taxon>Candidatus Moduliflexota</taxon>
        <taxon>Candidatus Vecturitrichia</taxon>
        <taxon>Candidatus Vecturitrichales</taxon>
        <taxon>Candidatus Vecturitrichaceae</taxon>
        <taxon>Candidatus Vecturithrix</taxon>
    </lineage>
</organism>
<dbReference type="Pfam" id="PF00389">
    <property type="entry name" value="2-Hacid_dh"/>
    <property type="match status" value="1"/>
</dbReference>
<feature type="domain" description="D-isomer specific 2-hydroxyacid dehydrogenase catalytic" evidence="6">
    <location>
        <begin position="17"/>
        <end position="307"/>
    </location>
</feature>
<evidence type="ECO:0000256" key="2">
    <source>
        <dbReference type="ARBA" id="ARBA00022605"/>
    </source>
</evidence>